<dbReference type="RefSeq" id="WP_084113787.1">
    <property type="nucleotide sequence ID" value="NZ_FWXH01000002.1"/>
</dbReference>
<feature type="domain" description="Pyridoxamine 5'-phosphate oxidase N-terminal" evidence="1">
    <location>
        <begin position="4"/>
        <end position="120"/>
    </location>
</feature>
<dbReference type="InterPro" id="IPR012349">
    <property type="entry name" value="Split_barrel_FMN-bd"/>
</dbReference>
<dbReference type="PANTHER" id="PTHR34818:SF1">
    <property type="entry name" value="PROTEIN BLI-3"/>
    <property type="match status" value="1"/>
</dbReference>
<keyword evidence="3" id="KW-1185">Reference proteome</keyword>
<dbReference type="InterPro" id="IPR011576">
    <property type="entry name" value="Pyridox_Oxase_N"/>
</dbReference>
<organism evidence="2 3">
    <name type="scientific">Clostridium acidisoli DSM 12555</name>
    <dbReference type="NCBI Taxonomy" id="1121291"/>
    <lineage>
        <taxon>Bacteria</taxon>
        <taxon>Bacillati</taxon>
        <taxon>Bacillota</taxon>
        <taxon>Clostridia</taxon>
        <taxon>Eubacteriales</taxon>
        <taxon>Clostridiaceae</taxon>
        <taxon>Clostridium</taxon>
    </lineage>
</organism>
<name>A0A1W1X3V0_9CLOT</name>
<dbReference type="SUPFAM" id="SSF50475">
    <property type="entry name" value="FMN-binding split barrel"/>
    <property type="match status" value="1"/>
</dbReference>
<dbReference type="InterPro" id="IPR052917">
    <property type="entry name" value="Stress-Dev_Protein"/>
</dbReference>
<dbReference type="EMBL" id="FWXH01000002">
    <property type="protein sequence ID" value="SMC18572.1"/>
    <property type="molecule type" value="Genomic_DNA"/>
</dbReference>
<proteinExistence type="predicted"/>
<evidence type="ECO:0000313" key="2">
    <source>
        <dbReference type="EMBL" id="SMC18572.1"/>
    </source>
</evidence>
<accession>A0A1W1X3V0</accession>
<dbReference type="Gene3D" id="2.30.110.10">
    <property type="entry name" value="Electron Transport, Fmn-binding Protein, Chain A"/>
    <property type="match status" value="1"/>
</dbReference>
<dbReference type="AlphaFoldDB" id="A0A1W1X3V0"/>
<reference evidence="2 3" key="1">
    <citation type="submission" date="2017-04" db="EMBL/GenBank/DDBJ databases">
        <authorList>
            <person name="Afonso C.L."/>
            <person name="Miller P.J."/>
            <person name="Scott M.A."/>
            <person name="Spackman E."/>
            <person name="Goraichik I."/>
            <person name="Dimitrov K.M."/>
            <person name="Suarez D.L."/>
            <person name="Swayne D.E."/>
        </authorList>
    </citation>
    <scope>NUCLEOTIDE SEQUENCE [LARGE SCALE GENOMIC DNA]</scope>
    <source>
        <strain evidence="2 3">DSM 12555</strain>
    </source>
</reference>
<dbReference type="Proteomes" id="UP000192468">
    <property type="component" value="Unassembled WGS sequence"/>
</dbReference>
<dbReference type="Pfam" id="PF01243">
    <property type="entry name" value="PNPOx_N"/>
    <property type="match status" value="1"/>
</dbReference>
<sequence>MINFEEILNKKVNGVLATICENGPQTRIFQSLWAENNKVYFCTGAQKDVYKQLVNNSNASYCVENKFSPVLSVNGKVSLAEELEYKERAFEVLPMLKNLYQEPTNPNFKVFYIDIKQVKTFSYAEGPKEYKL</sequence>
<evidence type="ECO:0000313" key="3">
    <source>
        <dbReference type="Proteomes" id="UP000192468"/>
    </source>
</evidence>
<dbReference type="OrthoDB" id="9792542at2"/>
<gene>
    <name evidence="2" type="ORF">SAMN02745134_00603</name>
</gene>
<evidence type="ECO:0000259" key="1">
    <source>
        <dbReference type="Pfam" id="PF01243"/>
    </source>
</evidence>
<protein>
    <submittedName>
        <fullName evidence="2">Uncharacterized protein, pyridoxamine 5'-phosphate oxidase (PNPOx-like) family</fullName>
    </submittedName>
</protein>
<dbReference type="PANTHER" id="PTHR34818">
    <property type="entry name" value="PROTEIN BLI-3"/>
    <property type="match status" value="1"/>
</dbReference>